<evidence type="ECO:0000256" key="3">
    <source>
        <dbReference type="ARBA" id="ARBA00022989"/>
    </source>
</evidence>
<dbReference type="Proteomes" id="UP000266721">
    <property type="component" value="Unassembled WGS sequence"/>
</dbReference>
<dbReference type="SUPFAM" id="SSF103473">
    <property type="entry name" value="MFS general substrate transporter"/>
    <property type="match status" value="1"/>
</dbReference>
<dbReference type="InterPro" id="IPR036259">
    <property type="entry name" value="MFS_trans_sf"/>
</dbReference>
<dbReference type="Gene3D" id="1.20.1250.20">
    <property type="entry name" value="MFS general substrate transporter like domains"/>
    <property type="match status" value="1"/>
</dbReference>
<keyword evidence="3 5" id="KW-1133">Transmembrane helix</keyword>
<dbReference type="GO" id="GO:0022857">
    <property type="term" value="F:transmembrane transporter activity"/>
    <property type="evidence" value="ECO:0007669"/>
    <property type="project" value="InterPro"/>
</dbReference>
<organism evidence="6 7">
    <name type="scientific">Mytilus galloprovincialis</name>
    <name type="common">Mediterranean mussel</name>
    <dbReference type="NCBI Taxonomy" id="29158"/>
    <lineage>
        <taxon>Eukaryota</taxon>
        <taxon>Metazoa</taxon>
        <taxon>Spiralia</taxon>
        <taxon>Lophotrochozoa</taxon>
        <taxon>Mollusca</taxon>
        <taxon>Bivalvia</taxon>
        <taxon>Autobranchia</taxon>
        <taxon>Pteriomorphia</taxon>
        <taxon>Mytilida</taxon>
        <taxon>Mytiloidea</taxon>
        <taxon>Mytilidae</taxon>
        <taxon>Mytilinae</taxon>
        <taxon>Mytilus</taxon>
    </lineage>
</organism>
<dbReference type="GO" id="GO:0016020">
    <property type="term" value="C:membrane"/>
    <property type="evidence" value="ECO:0007669"/>
    <property type="project" value="UniProtKB-SubCell"/>
</dbReference>
<proteinExistence type="predicted"/>
<sequence>LLLQRGRTLSSYKKEDADQDELRQTTNENRRVWPFSETCQMSNTMGDPFNSTLNMAANISECFVYQNGSTTACNEWVYDQSQYKSTLISTFDMVCDNKFVRSHTMLCHYIGILCGAFTYGMFSDTLGRRPVLTTALIGMMLPNLIRSFVSSLPLVGFLIFANGYFSMLVYQSGYVL</sequence>
<name>A0A409V755_MYTGA</name>
<dbReference type="AlphaFoldDB" id="A0A409V755"/>
<keyword evidence="2 5" id="KW-0812">Transmembrane</keyword>
<dbReference type="InterPro" id="IPR005828">
    <property type="entry name" value="MFS_sugar_transport-like"/>
</dbReference>
<evidence type="ECO:0000256" key="4">
    <source>
        <dbReference type="ARBA" id="ARBA00023136"/>
    </source>
</evidence>
<accession>A0A409V755</accession>
<evidence type="ECO:0000256" key="2">
    <source>
        <dbReference type="ARBA" id="ARBA00022692"/>
    </source>
</evidence>
<feature type="non-terminal residue" evidence="6">
    <location>
        <position position="1"/>
    </location>
</feature>
<evidence type="ECO:0008006" key="8">
    <source>
        <dbReference type="Google" id="ProtNLM"/>
    </source>
</evidence>
<protein>
    <recommendedName>
        <fullName evidence="8">Major facilitator superfamily (MFS) profile domain-containing protein</fullName>
    </recommendedName>
</protein>
<feature type="transmembrane region" description="Helical" evidence="5">
    <location>
        <begin position="148"/>
        <end position="170"/>
    </location>
</feature>
<gene>
    <name evidence="6" type="ORF">AM593_05864</name>
</gene>
<comment type="subcellular location">
    <subcellularLocation>
        <location evidence="1">Membrane</location>
    </subcellularLocation>
</comment>
<dbReference type="EMBL" id="KV599578">
    <property type="protein sequence ID" value="OPL20830.1"/>
    <property type="molecule type" value="Genomic_DNA"/>
</dbReference>
<evidence type="ECO:0000256" key="1">
    <source>
        <dbReference type="ARBA" id="ARBA00004370"/>
    </source>
</evidence>
<evidence type="ECO:0000256" key="5">
    <source>
        <dbReference type="SAM" id="Phobius"/>
    </source>
</evidence>
<keyword evidence="4 5" id="KW-0472">Membrane</keyword>
<evidence type="ECO:0000313" key="6">
    <source>
        <dbReference type="EMBL" id="OPL20830.1"/>
    </source>
</evidence>
<reference evidence="6 7" key="1">
    <citation type="journal article" date="2016" name="PLoS ONE">
        <title>A First Insight into the Genome of the Filter-Feeder Mussel Mytilus galloprovincialis.</title>
        <authorList>
            <person name="Murgarella M."/>
            <person name="Puiu D."/>
            <person name="Novoa B."/>
            <person name="Figueras A."/>
            <person name="Posada D."/>
            <person name="Canchaya C."/>
        </authorList>
    </citation>
    <scope>NUCLEOTIDE SEQUENCE [LARGE SCALE GENOMIC DNA]</scope>
    <source>
        <tissue evidence="6">Muscle</tissue>
    </source>
</reference>
<keyword evidence="7" id="KW-1185">Reference proteome</keyword>
<feature type="transmembrane region" description="Helical" evidence="5">
    <location>
        <begin position="106"/>
        <end position="122"/>
    </location>
</feature>
<feature type="non-terminal residue" evidence="6">
    <location>
        <position position="176"/>
    </location>
</feature>
<dbReference type="Pfam" id="PF00083">
    <property type="entry name" value="Sugar_tr"/>
    <property type="match status" value="1"/>
</dbReference>
<evidence type="ECO:0000313" key="7">
    <source>
        <dbReference type="Proteomes" id="UP000266721"/>
    </source>
</evidence>